<evidence type="ECO:0000313" key="2">
    <source>
        <dbReference type="Proteomes" id="UP000439903"/>
    </source>
</evidence>
<organism evidence="1 2">
    <name type="scientific">Gigaspora margarita</name>
    <dbReference type="NCBI Taxonomy" id="4874"/>
    <lineage>
        <taxon>Eukaryota</taxon>
        <taxon>Fungi</taxon>
        <taxon>Fungi incertae sedis</taxon>
        <taxon>Mucoromycota</taxon>
        <taxon>Glomeromycotina</taxon>
        <taxon>Glomeromycetes</taxon>
        <taxon>Diversisporales</taxon>
        <taxon>Gigasporaceae</taxon>
        <taxon>Gigaspora</taxon>
    </lineage>
</organism>
<protein>
    <submittedName>
        <fullName evidence="1">P-loop containing nucleoside triphosphate hydrolase protein</fullName>
    </submittedName>
</protein>
<name>A0A8H4ARC8_GIGMA</name>
<gene>
    <name evidence="1" type="ORF">F8M41_014917</name>
</gene>
<proteinExistence type="predicted"/>
<dbReference type="Gene3D" id="1.20.272.40">
    <property type="match status" value="1"/>
</dbReference>
<reference evidence="1 2" key="1">
    <citation type="journal article" date="2019" name="Environ. Microbiol.">
        <title>At the nexus of three kingdoms: the genome of the mycorrhizal fungus Gigaspora margarita provides insights into plant, endobacterial and fungal interactions.</title>
        <authorList>
            <person name="Venice F."/>
            <person name="Ghignone S."/>
            <person name="Salvioli di Fossalunga A."/>
            <person name="Amselem J."/>
            <person name="Novero M."/>
            <person name="Xianan X."/>
            <person name="Sedzielewska Toro K."/>
            <person name="Morin E."/>
            <person name="Lipzen A."/>
            <person name="Grigoriev I.V."/>
            <person name="Henrissat B."/>
            <person name="Martin F.M."/>
            <person name="Bonfante P."/>
        </authorList>
    </citation>
    <scope>NUCLEOTIDE SEQUENCE [LARGE SCALE GENOMIC DNA]</scope>
    <source>
        <strain evidence="1 2">BEG34</strain>
    </source>
</reference>
<sequence length="148" mass="17071">MISIFQIFGISGFALLKASFDLDIPIPQIKQIVDKLAGLVLKTRSDYTRDSYLQYVHQAIDASYKDLEMAGLQSTMEMKKFEDLARVDGQYFLCNFHTQKLIAELIPMTISERFTFVTGHINTLDQRIMKNVQKSRKVTHNDELLSYI</sequence>
<dbReference type="GO" id="GO:0016787">
    <property type="term" value="F:hydrolase activity"/>
    <property type="evidence" value="ECO:0007669"/>
    <property type="project" value="UniProtKB-KW"/>
</dbReference>
<dbReference type="Proteomes" id="UP000439903">
    <property type="component" value="Unassembled WGS sequence"/>
</dbReference>
<dbReference type="AlphaFoldDB" id="A0A8H4ARC8"/>
<accession>A0A8H4ARC8</accession>
<comment type="caution">
    <text evidence="1">The sequence shown here is derived from an EMBL/GenBank/DDBJ whole genome shotgun (WGS) entry which is preliminary data.</text>
</comment>
<keyword evidence="1" id="KW-0378">Hydrolase</keyword>
<evidence type="ECO:0000313" key="1">
    <source>
        <dbReference type="EMBL" id="KAF0524840.1"/>
    </source>
</evidence>
<dbReference type="OrthoDB" id="6692397at2759"/>
<keyword evidence="2" id="KW-1185">Reference proteome</keyword>
<dbReference type="EMBL" id="WTPW01000308">
    <property type="protein sequence ID" value="KAF0524840.1"/>
    <property type="molecule type" value="Genomic_DNA"/>
</dbReference>